<evidence type="ECO:0008006" key="4">
    <source>
        <dbReference type="Google" id="ProtNLM"/>
    </source>
</evidence>
<dbReference type="InterPro" id="IPR018389">
    <property type="entry name" value="DctP_fam"/>
</dbReference>
<accession>A0A2G1QJ07</accession>
<dbReference type="CDD" id="cd13603">
    <property type="entry name" value="PBP2_TRAP_Siap_TeaA_like"/>
    <property type="match status" value="1"/>
</dbReference>
<proteinExistence type="predicted"/>
<keyword evidence="3" id="KW-1185">Reference proteome</keyword>
<dbReference type="Gene3D" id="3.40.190.170">
    <property type="entry name" value="Bacterial extracellular solute-binding protein, family 7"/>
    <property type="match status" value="1"/>
</dbReference>
<evidence type="ECO:0000313" key="3">
    <source>
        <dbReference type="Proteomes" id="UP000221168"/>
    </source>
</evidence>
<dbReference type="OrthoDB" id="9803763at2"/>
<dbReference type="InterPro" id="IPR038404">
    <property type="entry name" value="TRAP_DctP_sf"/>
</dbReference>
<keyword evidence="1" id="KW-0732">Signal</keyword>
<dbReference type="AlphaFoldDB" id="A0A2G1QJ07"/>
<dbReference type="NCBIfam" id="NF037995">
    <property type="entry name" value="TRAP_S1"/>
    <property type="match status" value="1"/>
</dbReference>
<protein>
    <recommendedName>
        <fullName evidence="4">C4-dicarboxylate ABC transporter substrate-binding protein</fullName>
    </recommendedName>
</protein>
<dbReference type="GO" id="GO:0030246">
    <property type="term" value="F:carbohydrate binding"/>
    <property type="evidence" value="ECO:0007669"/>
    <property type="project" value="TreeGrafter"/>
</dbReference>
<dbReference type="PANTHER" id="PTHR33376:SF2">
    <property type="entry name" value="DICARBOXYLATE-BINDING PERIPLASMIC PROTEIN"/>
    <property type="match status" value="1"/>
</dbReference>
<dbReference type="GO" id="GO:0055085">
    <property type="term" value="P:transmembrane transport"/>
    <property type="evidence" value="ECO:0007669"/>
    <property type="project" value="InterPro"/>
</dbReference>
<reference evidence="2 3" key="1">
    <citation type="submission" date="2017-10" db="EMBL/GenBank/DDBJ databases">
        <title>Sedimentibacterium mangrovi gen. nov., sp. nov., a novel member of family Phyllobacteriacea isolated from mangrove sediment.</title>
        <authorList>
            <person name="Liao H."/>
            <person name="Tian Y."/>
        </authorList>
    </citation>
    <scope>NUCLEOTIDE SEQUENCE [LARGE SCALE GENOMIC DNA]</scope>
    <source>
        <strain evidence="2 3">X9-2-2</strain>
    </source>
</reference>
<sequence length="449" mass="47738">MSCASGAPTTRSLAGNAPRPIVARLSAPSVVFVGFFIRIPLPWAVLKSIVPCAETLSSRRRKCQQKRIQIHITIIDMDIYYNKNNDIKANMNSNSYLLTESDIPLNIRGSQGAPSPKEGGYVMRLVSLAAALLMATSLSAGAKELRLSAAPPPGSPWGKITQKFVDKVAEVSGGALTINAFMGGKLGGEQDVVKQIARGRIDMGVMSNTAVSLVVPTFGLLASPYAFDSAEQFDCVADNHLLATYGEEFDAANIKTLSWMEVGYQSIFAKSPLRVPSDLAGMKIRTAPSATDTLFIKQAGGTAVPLAPNEAIPALKTGQVEAATQLSVFGIATGYDKVASNIVLTRHQHQVGGIIISKKTWDSLTAQEQGWMNEAAPIFLELRQAIRGAETALLGKAESEGATVINLSDEELAQWKALVPAAQEAILNDLGDAAKAKWDAIQKAKAACS</sequence>
<comment type="caution">
    <text evidence="2">The sequence shown here is derived from an EMBL/GenBank/DDBJ whole genome shotgun (WGS) entry which is preliminary data.</text>
</comment>
<dbReference type="EMBL" id="PDVP01000015">
    <property type="protein sequence ID" value="PHP65506.1"/>
    <property type="molecule type" value="Genomic_DNA"/>
</dbReference>
<evidence type="ECO:0000313" key="2">
    <source>
        <dbReference type="EMBL" id="PHP65506.1"/>
    </source>
</evidence>
<evidence type="ECO:0000256" key="1">
    <source>
        <dbReference type="ARBA" id="ARBA00022729"/>
    </source>
</evidence>
<dbReference type="Proteomes" id="UP000221168">
    <property type="component" value="Unassembled WGS sequence"/>
</dbReference>
<name>A0A2G1QJ07_9HYPH</name>
<organism evidence="2 3">
    <name type="scientific">Zhengella mangrovi</name>
    <dbReference type="NCBI Taxonomy" id="1982044"/>
    <lineage>
        <taxon>Bacteria</taxon>
        <taxon>Pseudomonadati</taxon>
        <taxon>Pseudomonadota</taxon>
        <taxon>Alphaproteobacteria</taxon>
        <taxon>Hyphomicrobiales</taxon>
        <taxon>Notoacmeibacteraceae</taxon>
        <taxon>Zhengella</taxon>
    </lineage>
</organism>
<gene>
    <name evidence="2" type="ORF">CSC94_18930</name>
</gene>
<dbReference type="PANTHER" id="PTHR33376">
    <property type="match status" value="1"/>
</dbReference>
<dbReference type="Pfam" id="PF03480">
    <property type="entry name" value="DctP"/>
    <property type="match status" value="1"/>
</dbReference>